<evidence type="ECO:0000313" key="5">
    <source>
        <dbReference type="EMBL" id="GAA1786732.1"/>
    </source>
</evidence>
<dbReference type="Pfam" id="PF07681">
    <property type="entry name" value="DoxX"/>
    <property type="match status" value="1"/>
</dbReference>
<reference evidence="6" key="1">
    <citation type="journal article" date="2019" name="Int. J. Syst. Evol. Microbiol.">
        <title>The Global Catalogue of Microorganisms (GCM) 10K type strain sequencing project: providing services to taxonomists for standard genome sequencing and annotation.</title>
        <authorList>
            <consortium name="The Broad Institute Genomics Platform"/>
            <consortium name="The Broad Institute Genome Sequencing Center for Infectious Disease"/>
            <person name="Wu L."/>
            <person name="Ma J."/>
        </authorList>
    </citation>
    <scope>NUCLEOTIDE SEQUENCE [LARGE SCALE GENOMIC DNA]</scope>
    <source>
        <strain evidence="6">JCM 15592</strain>
    </source>
</reference>
<name>A0ABP4XNN3_9MICO</name>
<evidence type="ECO:0000256" key="4">
    <source>
        <dbReference type="ARBA" id="ARBA00023136"/>
    </source>
</evidence>
<sequence>MTLVRRVARPLLASMFLVGGLDALRHPGRLTPKAEPVVKALAGPLGLPDDTELLVRANGAAMVAGGALLATGRFPRLAASVLAGSLVPTTYAGHPFWQDTDPATRAQNRIQFLKNLSILGGVLLAAVDTEGKPGLAYRARMAGDAASRTRSSVAKDARYAARTAKREARLKLATATDAFS</sequence>
<keyword evidence="4" id="KW-0472">Membrane</keyword>
<keyword evidence="6" id="KW-1185">Reference proteome</keyword>
<evidence type="ECO:0000256" key="1">
    <source>
        <dbReference type="ARBA" id="ARBA00004141"/>
    </source>
</evidence>
<evidence type="ECO:0000313" key="6">
    <source>
        <dbReference type="Proteomes" id="UP001499938"/>
    </source>
</evidence>
<evidence type="ECO:0000256" key="3">
    <source>
        <dbReference type="ARBA" id="ARBA00022989"/>
    </source>
</evidence>
<comment type="caution">
    <text evidence="5">The sequence shown here is derived from an EMBL/GenBank/DDBJ whole genome shotgun (WGS) entry which is preliminary data.</text>
</comment>
<evidence type="ECO:0000256" key="2">
    <source>
        <dbReference type="ARBA" id="ARBA00022692"/>
    </source>
</evidence>
<dbReference type="InterPro" id="IPR032808">
    <property type="entry name" value="DoxX"/>
</dbReference>
<keyword evidence="3" id="KW-1133">Transmembrane helix</keyword>
<dbReference type="RefSeq" id="WP_344082068.1">
    <property type="nucleotide sequence ID" value="NZ_BAAAPO010000016.1"/>
</dbReference>
<proteinExistence type="predicted"/>
<keyword evidence="2" id="KW-0812">Transmembrane</keyword>
<comment type="subcellular location">
    <subcellularLocation>
        <location evidence="1">Membrane</location>
        <topology evidence="1">Multi-pass membrane protein</topology>
    </subcellularLocation>
</comment>
<accession>A0ABP4XNN3</accession>
<dbReference type="EMBL" id="BAAAPO010000016">
    <property type="protein sequence ID" value="GAA1786732.1"/>
    <property type="molecule type" value="Genomic_DNA"/>
</dbReference>
<protein>
    <submittedName>
        <fullName evidence="5">DoxX family protein</fullName>
    </submittedName>
</protein>
<organism evidence="5 6">
    <name type="scientific">Nostocoides veronense</name>
    <dbReference type="NCBI Taxonomy" id="330836"/>
    <lineage>
        <taxon>Bacteria</taxon>
        <taxon>Bacillati</taxon>
        <taxon>Actinomycetota</taxon>
        <taxon>Actinomycetes</taxon>
        <taxon>Micrococcales</taxon>
        <taxon>Intrasporangiaceae</taxon>
        <taxon>Nostocoides</taxon>
    </lineage>
</organism>
<gene>
    <name evidence="5" type="ORF">GCM10009811_09710</name>
</gene>
<dbReference type="Proteomes" id="UP001499938">
    <property type="component" value="Unassembled WGS sequence"/>
</dbReference>